<evidence type="ECO:0000256" key="3">
    <source>
        <dbReference type="ARBA" id="ARBA00022741"/>
    </source>
</evidence>
<evidence type="ECO:0000256" key="2">
    <source>
        <dbReference type="ARBA" id="ARBA00022598"/>
    </source>
</evidence>
<dbReference type="PANTHER" id="PTHR43272:SF83">
    <property type="entry name" value="ACYL-COA SYNTHETASE LONG-CHAIN, ISOFORM J"/>
    <property type="match status" value="1"/>
</dbReference>
<dbReference type="Pfam" id="PF00501">
    <property type="entry name" value="AMP-binding"/>
    <property type="match status" value="1"/>
</dbReference>
<accession>A0A559MBP8</accession>
<protein>
    <submittedName>
        <fullName evidence="6">Long-chain-fatty-acid--CoA ligase</fullName>
    </submittedName>
</protein>
<dbReference type="EMBL" id="QGML01000881">
    <property type="protein sequence ID" value="TVY90396.1"/>
    <property type="molecule type" value="Genomic_DNA"/>
</dbReference>
<organism evidence="6 7">
    <name type="scientific">Lachnellula willkommii</name>
    <dbReference type="NCBI Taxonomy" id="215461"/>
    <lineage>
        <taxon>Eukaryota</taxon>
        <taxon>Fungi</taxon>
        <taxon>Dikarya</taxon>
        <taxon>Ascomycota</taxon>
        <taxon>Pezizomycotina</taxon>
        <taxon>Leotiomycetes</taxon>
        <taxon>Helotiales</taxon>
        <taxon>Lachnaceae</taxon>
        <taxon>Lachnellula</taxon>
    </lineage>
</organism>
<keyword evidence="7" id="KW-1185">Reference proteome</keyword>
<evidence type="ECO:0000256" key="4">
    <source>
        <dbReference type="ARBA" id="ARBA00022840"/>
    </source>
</evidence>
<evidence type="ECO:0000313" key="7">
    <source>
        <dbReference type="Proteomes" id="UP000315522"/>
    </source>
</evidence>
<feature type="domain" description="AMP-dependent synthetase/ligase" evidence="5">
    <location>
        <begin position="14"/>
        <end position="217"/>
    </location>
</feature>
<gene>
    <name evidence="6" type="primary">FAA1_0</name>
    <name evidence="6" type="ORF">LAWI1_G007449</name>
</gene>
<sequence>MGYGSPRTLSEANMRNCKGDIQEFKPSLLVGIPAVYETVKKGVIANIQKGGPLLRTLFWSAYYAKQFLMQHNLPGSGLLDAVVFKKVKAATGGRLRFCMNGAANKRATFLDLRPILPDLVEEVNANSHAVQPIARGTQEFISLAIAPMINGYGMTETSAMGALCNPGNWTLDAHGDIETCIEVKLVDFPDAGYYSTNTPKPQGEIWVRGESVTKGYYENPELTAETITPDGWFKTGDIGEWDANGHLKVIDRKKNLVKTLNGEYIALEKLESIYRSASVVANICIYASITETNPIAIIVPAEPALKALASSIGVDGHGIGDLVHDPKIQAEVLKQMQTVGKKAGLASIEIIAGVVLADEEWTPHNGLVTATNKLNRKLLVETYNKGVEEAYKNAKK</sequence>
<dbReference type="GO" id="GO:0005783">
    <property type="term" value="C:endoplasmic reticulum"/>
    <property type="evidence" value="ECO:0007669"/>
    <property type="project" value="TreeGrafter"/>
</dbReference>
<dbReference type="Gene3D" id="3.40.50.12780">
    <property type="entry name" value="N-terminal domain of ligase-like"/>
    <property type="match status" value="1"/>
</dbReference>
<dbReference type="GO" id="GO:0005886">
    <property type="term" value="C:plasma membrane"/>
    <property type="evidence" value="ECO:0007669"/>
    <property type="project" value="TreeGrafter"/>
</dbReference>
<dbReference type="Proteomes" id="UP000315522">
    <property type="component" value="Unassembled WGS sequence"/>
</dbReference>
<comment type="similarity">
    <text evidence="1">Belongs to the ATP-dependent AMP-binding enzyme family.</text>
</comment>
<name>A0A559MBP8_9HELO</name>
<reference evidence="6 7" key="1">
    <citation type="submission" date="2018-05" db="EMBL/GenBank/DDBJ databases">
        <title>Genome sequencing and assembly of the regulated plant pathogen Lachnellula willkommii and related sister species for the development of diagnostic species identification markers.</title>
        <authorList>
            <person name="Giroux E."/>
            <person name="Bilodeau G."/>
        </authorList>
    </citation>
    <scope>NUCLEOTIDE SEQUENCE [LARGE SCALE GENOMIC DNA]</scope>
    <source>
        <strain evidence="6 7">CBS 172.35</strain>
    </source>
</reference>
<dbReference type="AlphaFoldDB" id="A0A559MBP8"/>
<comment type="caution">
    <text evidence="6">The sequence shown here is derived from an EMBL/GenBank/DDBJ whole genome shotgun (WGS) entry which is preliminary data.</text>
</comment>
<dbReference type="SUPFAM" id="SSF56801">
    <property type="entry name" value="Acetyl-CoA synthetase-like"/>
    <property type="match status" value="1"/>
</dbReference>
<evidence type="ECO:0000313" key="6">
    <source>
        <dbReference type="EMBL" id="TVY90396.1"/>
    </source>
</evidence>
<dbReference type="InterPro" id="IPR042099">
    <property type="entry name" value="ANL_N_sf"/>
</dbReference>
<dbReference type="InterPro" id="IPR000873">
    <property type="entry name" value="AMP-dep_synth/lig_dom"/>
</dbReference>
<dbReference type="GO" id="GO:0005811">
    <property type="term" value="C:lipid droplet"/>
    <property type="evidence" value="ECO:0007669"/>
    <property type="project" value="TreeGrafter"/>
</dbReference>
<dbReference type="GO" id="GO:0035336">
    <property type="term" value="P:long-chain fatty-acyl-CoA metabolic process"/>
    <property type="evidence" value="ECO:0007669"/>
    <property type="project" value="TreeGrafter"/>
</dbReference>
<evidence type="ECO:0000259" key="5">
    <source>
        <dbReference type="Pfam" id="PF00501"/>
    </source>
</evidence>
<proteinExistence type="inferred from homology"/>
<keyword evidence="2 6" id="KW-0436">Ligase</keyword>
<evidence type="ECO:0000256" key="1">
    <source>
        <dbReference type="ARBA" id="ARBA00006432"/>
    </source>
</evidence>
<keyword evidence="3" id="KW-0547">Nucleotide-binding</keyword>
<dbReference type="GO" id="GO:0004467">
    <property type="term" value="F:long-chain fatty acid-CoA ligase activity"/>
    <property type="evidence" value="ECO:0007669"/>
    <property type="project" value="TreeGrafter"/>
</dbReference>
<dbReference type="GO" id="GO:0005524">
    <property type="term" value="F:ATP binding"/>
    <property type="evidence" value="ECO:0007669"/>
    <property type="project" value="UniProtKB-KW"/>
</dbReference>
<dbReference type="PANTHER" id="PTHR43272">
    <property type="entry name" value="LONG-CHAIN-FATTY-ACID--COA LIGASE"/>
    <property type="match status" value="1"/>
</dbReference>
<keyword evidence="4" id="KW-0067">ATP-binding</keyword>